<evidence type="ECO:0000256" key="2">
    <source>
        <dbReference type="ARBA" id="ARBA00022643"/>
    </source>
</evidence>
<dbReference type="PANTHER" id="PTHR43278">
    <property type="entry name" value="NAD(P)H-DEPENDENT FMN-CONTAINING OXIDOREDUCTASE YWQN-RELATED"/>
    <property type="match status" value="1"/>
</dbReference>
<accession>A0A6M0SYW4</accession>
<dbReference type="PANTHER" id="PTHR43278:SF4">
    <property type="entry name" value="NAD(P)H-DEPENDENT FMN-CONTAINING OXIDOREDUCTASE YWQN-RELATED"/>
    <property type="match status" value="1"/>
</dbReference>
<dbReference type="Pfam" id="PF03358">
    <property type="entry name" value="FMN_red"/>
    <property type="match status" value="1"/>
</dbReference>
<dbReference type="Proteomes" id="UP000473089">
    <property type="component" value="Unassembled WGS sequence"/>
</dbReference>
<gene>
    <name evidence="4" type="ORF">EXM42_09940</name>
</gene>
<organism evidence="4 5">
    <name type="scientific">Clostridium botulinum</name>
    <dbReference type="NCBI Taxonomy" id="1491"/>
    <lineage>
        <taxon>Bacteria</taxon>
        <taxon>Bacillati</taxon>
        <taxon>Bacillota</taxon>
        <taxon>Clostridia</taxon>
        <taxon>Eubacteriales</taxon>
        <taxon>Clostridiaceae</taxon>
        <taxon>Clostridium</taxon>
    </lineage>
</organism>
<dbReference type="SUPFAM" id="SSF52218">
    <property type="entry name" value="Flavoproteins"/>
    <property type="match status" value="1"/>
</dbReference>
<keyword evidence="1" id="KW-0285">Flavoprotein</keyword>
<reference evidence="4 5" key="1">
    <citation type="submission" date="2019-02" db="EMBL/GenBank/DDBJ databases">
        <title>Genome sequencing of Clostridium botulinum clinical isolates.</title>
        <authorList>
            <person name="Brunt J."/>
            <person name="Van Vliet A.H.M."/>
            <person name="Stringer S.C."/>
            <person name="Grant K.A."/>
            <person name="Carter A.C."/>
            <person name="Peck M.W."/>
        </authorList>
    </citation>
    <scope>NUCLEOTIDE SEQUENCE [LARGE SCALE GENOMIC DNA]</scope>
    <source>
        <strain evidence="4 5">R1125/03</strain>
    </source>
</reference>
<dbReference type="GO" id="GO:0016491">
    <property type="term" value="F:oxidoreductase activity"/>
    <property type="evidence" value="ECO:0007669"/>
    <property type="project" value="InterPro"/>
</dbReference>
<dbReference type="EMBL" id="SGJP01000018">
    <property type="protein sequence ID" value="NFA60697.1"/>
    <property type="molecule type" value="Genomic_DNA"/>
</dbReference>
<evidence type="ECO:0000313" key="4">
    <source>
        <dbReference type="EMBL" id="NFA60697.1"/>
    </source>
</evidence>
<dbReference type="AlphaFoldDB" id="A0A6M0SYW4"/>
<feature type="domain" description="NADPH-dependent FMN reductase-like" evidence="3">
    <location>
        <begin position="14"/>
        <end position="151"/>
    </location>
</feature>
<evidence type="ECO:0000313" key="5">
    <source>
        <dbReference type="Proteomes" id="UP000473089"/>
    </source>
</evidence>
<name>A0A6M0SYW4_CLOBO</name>
<comment type="caution">
    <text evidence="4">The sequence shown here is derived from an EMBL/GenBank/DDBJ whole genome shotgun (WGS) entry which is preliminary data.</text>
</comment>
<dbReference type="InterPro" id="IPR029039">
    <property type="entry name" value="Flavoprotein-like_sf"/>
</dbReference>
<dbReference type="InterPro" id="IPR005025">
    <property type="entry name" value="FMN_Rdtase-like_dom"/>
</dbReference>
<dbReference type="Gene3D" id="3.40.50.360">
    <property type="match status" value="1"/>
</dbReference>
<dbReference type="InterPro" id="IPR051796">
    <property type="entry name" value="ISF_SsuE-like"/>
</dbReference>
<sequence length="236" mass="27198">MKEIFIYIGSRLGDKSKTLKFVNKVLDKVYNSIEADKVKVSVYTARDININRCEGCSGCFLTGKCFLDEKDDMKIIKEKMLKADIIILASPVYAHHVSGDMKIFIDRISHWTHLLRLSGKVGIAVSTSGGNGLELVNNYLYKIMTYMGLKVEGKFGVYEDIINENYMSSIENFSRTIIEYINGKEIETDNILEAVFKTTKNIMEKIRPYESSEFQYWQKSRLIECNSFKEVLEMLR</sequence>
<keyword evidence="2" id="KW-0288">FMN</keyword>
<evidence type="ECO:0000256" key="1">
    <source>
        <dbReference type="ARBA" id="ARBA00022630"/>
    </source>
</evidence>
<evidence type="ECO:0000259" key="3">
    <source>
        <dbReference type="Pfam" id="PF03358"/>
    </source>
</evidence>
<protein>
    <submittedName>
        <fullName evidence="4">Flavodoxin family protein</fullName>
    </submittedName>
</protein>
<proteinExistence type="predicted"/>